<sequence>MRVVPLGAYFADDFGRVVREAAASAEVTHLHHEGVAGAIAVAVAAALAVSDQDRHGTALLDAVAECTPPGLVRDGILDARTMRDAGAAAALGNGRAVSAPDTAPFCLWIAAHFPEDFGAACWATVATGGDVDTTGAIVGGILAARLGISGLPAEWLHRCEPLPMWVSGGSERT</sequence>
<reference evidence="1 2" key="1">
    <citation type="submission" date="2021-07" db="EMBL/GenBank/DDBJ databases">
        <title>Whole Genome Sequence of Nocardia Iowensis.</title>
        <authorList>
            <person name="Lamm A."/>
            <person name="Collins-Fairclough A.M."/>
            <person name="Bunk B."/>
            <person name="Sproer C."/>
        </authorList>
    </citation>
    <scope>NUCLEOTIDE SEQUENCE [LARGE SCALE GENOMIC DNA]</scope>
    <source>
        <strain evidence="1 2">NRRL 5646</strain>
    </source>
</reference>
<dbReference type="Pfam" id="PF03747">
    <property type="entry name" value="ADP_ribosyl_GH"/>
    <property type="match status" value="1"/>
</dbReference>
<keyword evidence="2" id="KW-1185">Reference proteome</keyword>
<protein>
    <submittedName>
        <fullName evidence="1">ADP-ribosylglycohydrolase family protein</fullName>
    </submittedName>
</protein>
<gene>
    <name evidence="1" type="ORF">KV110_39735</name>
</gene>
<dbReference type="InterPro" id="IPR050792">
    <property type="entry name" value="ADP-ribosylglycohydrolase"/>
</dbReference>
<organism evidence="1 2">
    <name type="scientific">Nocardia iowensis</name>
    <dbReference type="NCBI Taxonomy" id="204891"/>
    <lineage>
        <taxon>Bacteria</taxon>
        <taxon>Bacillati</taxon>
        <taxon>Actinomycetota</taxon>
        <taxon>Actinomycetes</taxon>
        <taxon>Mycobacteriales</taxon>
        <taxon>Nocardiaceae</taxon>
        <taxon>Nocardia</taxon>
    </lineage>
</organism>
<dbReference type="EMBL" id="CP078145">
    <property type="protein sequence ID" value="QXN96095.1"/>
    <property type="molecule type" value="Genomic_DNA"/>
</dbReference>
<dbReference type="Proteomes" id="UP000694257">
    <property type="component" value="Chromosome"/>
</dbReference>
<name>A0ABX8S5Z8_NOCIO</name>
<dbReference type="PANTHER" id="PTHR16222">
    <property type="entry name" value="ADP-RIBOSYLGLYCOHYDROLASE"/>
    <property type="match status" value="1"/>
</dbReference>
<proteinExistence type="predicted"/>
<evidence type="ECO:0000313" key="1">
    <source>
        <dbReference type="EMBL" id="QXN96095.1"/>
    </source>
</evidence>
<accession>A0ABX8S5Z8</accession>
<dbReference type="InterPro" id="IPR005502">
    <property type="entry name" value="Ribosyl_crysJ1"/>
</dbReference>
<evidence type="ECO:0000313" key="2">
    <source>
        <dbReference type="Proteomes" id="UP000694257"/>
    </source>
</evidence>
<dbReference type="PANTHER" id="PTHR16222:SF12">
    <property type="entry name" value="ADP-RIBOSYLGLYCOHYDROLASE-RELATED"/>
    <property type="match status" value="1"/>
</dbReference>